<evidence type="ECO:0000256" key="1">
    <source>
        <dbReference type="SAM" id="MobiDB-lite"/>
    </source>
</evidence>
<name>A0A4Y2SQ16_ARAVE</name>
<dbReference type="Proteomes" id="UP000499080">
    <property type="component" value="Unassembled WGS sequence"/>
</dbReference>
<accession>A0A4Y2SQ16</accession>
<evidence type="ECO:0000313" key="3">
    <source>
        <dbReference type="Proteomes" id="UP000499080"/>
    </source>
</evidence>
<organism evidence="2 3">
    <name type="scientific">Araneus ventricosus</name>
    <name type="common">Orbweaver spider</name>
    <name type="synonym">Epeira ventricosa</name>
    <dbReference type="NCBI Taxonomy" id="182803"/>
    <lineage>
        <taxon>Eukaryota</taxon>
        <taxon>Metazoa</taxon>
        <taxon>Ecdysozoa</taxon>
        <taxon>Arthropoda</taxon>
        <taxon>Chelicerata</taxon>
        <taxon>Arachnida</taxon>
        <taxon>Araneae</taxon>
        <taxon>Araneomorphae</taxon>
        <taxon>Entelegynae</taxon>
        <taxon>Araneoidea</taxon>
        <taxon>Araneidae</taxon>
        <taxon>Araneus</taxon>
    </lineage>
</organism>
<proteinExistence type="predicted"/>
<dbReference type="EMBL" id="BGPR01023304">
    <property type="protein sequence ID" value="GBN90394.1"/>
    <property type="molecule type" value="Genomic_DNA"/>
</dbReference>
<comment type="caution">
    <text evidence="2">The sequence shown here is derived from an EMBL/GenBank/DDBJ whole genome shotgun (WGS) entry which is preliminary data.</text>
</comment>
<gene>
    <name evidence="2" type="ORF">AVEN_7026_1</name>
</gene>
<dbReference type="AlphaFoldDB" id="A0A4Y2SQ16"/>
<reference evidence="2 3" key="1">
    <citation type="journal article" date="2019" name="Sci. Rep.">
        <title>Orb-weaving spider Araneus ventricosus genome elucidates the spidroin gene catalogue.</title>
        <authorList>
            <person name="Kono N."/>
            <person name="Nakamura H."/>
            <person name="Ohtoshi R."/>
            <person name="Moran D.A.P."/>
            <person name="Shinohara A."/>
            <person name="Yoshida Y."/>
            <person name="Fujiwara M."/>
            <person name="Mori M."/>
            <person name="Tomita M."/>
            <person name="Arakawa K."/>
        </authorList>
    </citation>
    <scope>NUCLEOTIDE SEQUENCE [LARGE SCALE GENOMIC DNA]</scope>
</reference>
<protein>
    <submittedName>
        <fullName evidence="2">Uncharacterized protein</fullName>
    </submittedName>
</protein>
<sequence>MEAPCQSPFPSPHPDFKTGPHRPALAREPHFPSPTGLHFVVFAFVREPHTLSLKDAFRIYDPTLQTDKELRWKKKLSNALRQFSLDFSIDGGYGVVNSKLGGTVSPRISA</sequence>
<evidence type="ECO:0000313" key="2">
    <source>
        <dbReference type="EMBL" id="GBN90394.1"/>
    </source>
</evidence>
<keyword evidence="3" id="KW-1185">Reference proteome</keyword>
<feature type="region of interest" description="Disordered" evidence="1">
    <location>
        <begin position="1"/>
        <end position="30"/>
    </location>
</feature>